<comment type="subcellular location">
    <subcellularLocation>
        <location evidence="1">Membrane</location>
    </subcellularLocation>
</comment>
<keyword evidence="2 6" id="KW-0812">Transmembrane</keyword>
<proteinExistence type="predicted"/>
<evidence type="ECO:0000256" key="2">
    <source>
        <dbReference type="ARBA" id="ARBA00022692"/>
    </source>
</evidence>
<name>A0A0L8HBY6_OCTBM</name>
<gene>
    <name evidence="8" type="ORF">OCBIM_22017906mg</name>
</gene>
<dbReference type="OrthoDB" id="5961629at2759"/>
<feature type="transmembrane region" description="Helical" evidence="6">
    <location>
        <begin position="97"/>
        <end position="121"/>
    </location>
</feature>
<sequence>MVDFISLATSLLKDLKPEERAAVSRITFISMQNDKLYRNLFNPQCVYWDESPGQDPHWSTKGCNTSMYVPGEKMFCSCNHLTSFAILMDVKHDISHLLYITSYIGCGISLVCLILTVVIHVCSK</sequence>
<evidence type="ECO:0000256" key="6">
    <source>
        <dbReference type="SAM" id="Phobius"/>
    </source>
</evidence>
<dbReference type="Gene3D" id="2.60.220.50">
    <property type="match status" value="1"/>
</dbReference>
<dbReference type="GO" id="GO:0016020">
    <property type="term" value="C:membrane"/>
    <property type="evidence" value="ECO:0007669"/>
    <property type="project" value="UniProtKB-SubCell"/>
</dbReference>
<evidence type="ECO:0000256" key="1">
    <source>
        <dbReference type="ARBA" id="ARBA00004370"/>
    </source>
</evidence>
<keyword evidence="3 6" id="KW-1133">Transmembrane helix</keyword>
<evidence type="ECO:0000256" key="4">
    <source>
        <dbReference type="ARBA" id="ARBA00023136"/>
    </source>
</evidence>
<dbReference type="Pfam" id="PF01825">
    <property type="entry name" value="GPS"/>
    <property type="match status" value="1"/>
</dbReference>
<reference evidence="8" key="1">
    <citation type="submission" date="2015-07" db="EMBL/GenBank/DDBJ databases">
        <title>MeaNS - Measles Nucleotide Surveillance Program.</title>
        <authorList>
            <person name="Tran T."/>
            <person name="Druce J."/>
        </authorList>
    </citation>
    <scope>NUCLEOTIDE SEQUENCE</scope>
    <source>
        <strain evidence="8">UCB-OBI-ISO-001</strain>
        <tissue evidence="8">Gonad</tissue>
    </source>
</reference>
<protein>
    <recommendedName>
        <fullName evidence="7">GAIN-B domain-containing protein</fullName>
    </recommendedName>
</protein>
<keyword evidence="5" id="KW-1015">Disulfide bond</keyword>
<dbReference type="EMBL" id="KQ418559">
    <property type="protein sequence ID" value="KOF86833.1"/>
    <property type="molecule type" value="Genomic_DNA"/>
</dbReference>
<evidence type="ECO:0000256" key="5">
    <source>
        <dbReference type="ARBA" id="ARBA00023157"/>
    </source>
</evidence>
<evidence type="ECO:0000313" key="8">
    <source>
        <dbReference type="EMBL" id="KOF86833.1"/>
    </source>
</evidence>
<feature type="domain" description="GAIN-B" evidence="7">
    <location>
        <begin position="1"/>
        <end position="94"/>
    </location>
</feature>
<dbReference type="InterPro" id="IPR046338">
    <property type="entry name" value="GAIN_dom_sf"/>
</dbReference>
<dbReference type="PROSITE" id="PS50221">
    <property type="entry name" value="GAIN_B"/>
    <property type="match status" value="1"/>
</dbReference>
<evidence type="ECO:0000259" key="7">
    <source>
        <dbReference type="PROSITE" id="PS50221"/>
    </source>
</evidence>
<keyword evidence="4 6" id="KW-0472">Membrane</keyword>
<dbReference type="InterPro" id="IPR000203">
    <property type="entry name" value="GPS"/>
</dbReference>
<dbReference type="AlphaFoldDB" id="A0A0L8HBY6"/>
<accession>A0A0L8HBY6</accession>
<evidence type="ECO:0000256" key="3">
    <source>
        <dbReference type="ARBA" id="ARBA00022989"/>
    </source>
</evidence>
<organism evidence="8">
    <name type="scientific">Octopus bimaculoides</name>
    <name type="common">California two-spotted octopus</name>
    <dbReference type="NCBI Taxonomy" id="37653"/>
    <lineage>
        <taxon>Eukaryota</taxon>
        <taxon>Metazoa</taxon>
        <taxon>Spiralia</taxon>
        <taxon>Lophotrochozoa</taxon>
        <taxon>Mollusca</taxon>
        <taxon>Cephalopoda</taxon>
        <taxon>Coleoidea</taxon>
        <taxon>Octopodiformes</taxon>
        <taxon>Octopoda</taxon>
        <taxon>Incirrata</taxon>
        <taxon>Octopodidae</taxon>
        <taxon>Octopus</taxon>
    </lineage>
</organism>
<dbReference type="InterPro" id="IPR057244">
    <property type="entry name" value="GAIN_B"/>
</dbReference>
<dbReference type="PANTHER" id="PTHR45692">
    <property type="entry name" value="G_PROTEIN_RECEP_F2_4 DOMAIN-CONTAINING PROTEIN"/>
    <property type="match status" value="1"/>
</dbReference>
<dbReference type="SMART" id="SM00303">
    <property type="entry name" value="GPS"/>
    <property type="match status" value="1"/>
</dbReference>
<dbReference type="PANTHER" id="PTHR45692:SF1">
    <property type="entry name" value="G-PROTEIN COUPLED RECEPTORS FAMILY 2 PROFILE 2 DOMAIN-CONTAINING PROTEIN"/>
    <property type="match status" value="1"/>
</dbReference>